<evidence type="ECO:0000313" key="1">
    <source>
        <dbReference type="EMBL" id="KAG2878255.1"/>
    </source>
</evidence>
<sequence>VGFACRERERSRRCRRRRGRDGREIVELRRGGRKRMTRACQTRVRTAYERHRLTLALSSLRALSTRCSGRQASRKNELSQTAVVRAFDLLPSDLQVDIRNVMRHPRATLPDQSEEGRQFHSRRRKYECMDETFVASLQVGKGALDKRAMKQREDALRAMEWNPVSSAYEEGVLAYPVHVGQDQRGDEPNCLLPQI</sequence>
<name>A0A8T1AGY3_9STRA</name>
<organism evidence="1 2">
    <name type="scientific">Phytophthora cactorum</name>
    <dbReference type="NCBI Taxonomy" id="29920"/>
    <lineage>
        <taxon>Eukaryota</taxon>
        <taxon>Sar</taxon>
        <taxon>Stramenopiles</taxon>
        <taxon>Oomycota</taxon>
        <taxon>Peronosporomycetes</taxon>
        <taxon>Peronosporales</taxon>
        <taxon>Peronosporaceae</taxon>
        <taxon>Phytophthora</taxon>
    </lineage>
</organism>
<dbReference type="EMBL" id="RCMI01002166">
    <property type="protein sequence ID" value="KAG2878255.1"/>
    <property type="molecule type" value="Genomic_DNA"/>
</dbReference>
<comment type="caution">
    <text evidence="1">The sequence shown here is derived from an EMBL/GenBank/DDBJ whole genome shotgun (WGS) entry which is preliminary data.</text>
</comment>
<accession>A0A8T1AGY3</accession>
<gene>
    <name evidence="1" type="ORF">PC115_g23123</name>
</gene>
<proteinExistence type="predicted"/>
<feature type="non-terminal residue" evidence="1">
    <location>
        <position position="1"/>
    </location>
</feature>
<reference evidence="1" key="1">
    <citation type="submission" date="2018-10" db="EMBL/GenBank/DDBJ databases">
        <title>Effector identification in a new, highly contiguous assembly of the strawberry crown rot pathogen Phytophthora cactorum.</title>
        <authorList>
            <person name="Armitage A.D."/>
            <person name="Nellist C.F."/>
            <person name="Bates H."/>
            <person name="Vickerstaff R.J."/>
            <person name="Harrison R.J."/>
        </authorList>
    </citation>
    <scope>NUCLEOTIDE SEQUENCE</scope>
    <source>
        <strain evidence="1">4032</strain>
    </source>
</reference>
<dbReference type="Proteomes" id="UP000774804">
    <property type="component" value="Unassembled WGS sequence"/>
</dbReference>
<evidence type="ECO:0000313" key="2">
    <source>
        <dbReference type="Proteomes" id="UP000774804"/>
    </source>
</evidence>
<dbReference type="AlphaFoldDB" id="A0A8T1AGY3"/>
<protein>
    <submittedName>
        <fullName evidence="1">Uncharacterized protein</fullName>
    </submittedName>
</protein>
<dbReference type="VEuPathDB" id="FungiDB:PC110_g21052"/>